<evidence type="ECO:0000313" key="8">
    <source>
        <dbReference type="Proteomes" id="UP000180088"/>
    </source>
</evidence>
<comment type="caution">
    <text evidence="7">The sequence shown here is derived from an EMBL/GenBank/DDBJ whole genome shotgun (WGS) entry which is preliminary data.</text>
</comment>
<comment type="similarity">
    <text evidence="2 4">Belongs to the flagella basal body rod proteins family.</text>
</comment>
<dbReference type="STRING" id="1903179.BI347_00130"/>
<dbReference type="SUPFAM" id="SSF117143">
    <property type="entry name" value="Flagellar hook protein flgE"/>
    <property type="match status" value="1"/>
</dbReference>
<feature type="domain" description="Flagellar basal-body/hook protein C-terminal" evidence="6">
    <location>
        <begin position="176"/>
        <end position="220"/>
    </location>
</feature>
<dbReference type="AlphaFoldDB" id="A0A1S1WXU1"/>
<dbReference type="EMBL" id="MKCS01000001">
    <property type="protein sequence ID" value="OHX12074.1"/>
    <property type="molecule type" value="Genomic_DNA"/>
</dbReference>
<organism evidence="7 8">
    <name type="scientific">Chromobacterium sphagni</name>
    <dbReference type="NCBI Taxonomy" id="1903179"/>
    <lineage>
        <taxon>Bacteria</taxon>
        <taxon>Pseudomonadati</taxon>
        <taxon>Pseudomonadota</taxon>
        <taxon>Betaproteobacteria</taxon>
        <taxon>Neisseriales</taxon>
        <taxon>Chromobacteriaceae</taxon>
        <taxon>Chromobacterium</taxon>
    </lineage>
</organism>
<evidence type="ECO:0000313" key="7">
    <source>
        <dbReference type="EMBL" id="OHX12074.1"/>
    </source>
</evidence>
<dbReference type="RefSeq" id="WP_071115048.1">
    <property type="nucleotide sequence ID" value="NZ_MKCS01000001.1"/>
</dbReference>
<dbReference type="PANTHER" id="PTHR30435:SF19">
    <property type="entry name" value="FLAGELLAR BASAL-BODY ROD PROTEIN FLGG"/>
    <property type="match status" value="1"/>
</dbReference>
<keyword evidence="3 4" id="KW-0975">Bacterial flagellum</keyword>
<gene>
    <name evidence="7" type="ORF">BI347_00130</name>
</gene>
<dbReference type="PANTHER" id="PTHR30435">
    <property type="entry name" value="FLAGELLAR PROTEIN"/>
    <property type="match status" value="1"/>
</dbReference>
<dbReference type="GO" id="GO:0009425">
    <property type="term" value="C:bacterial-type flagellum basal body"/>
    <property type="evidence" value="ECO:0007669"/>
    <property type="project" value="UniProtKB-SubCell"/>
</dbReference>
<dbReference type="InterPro" id="IPR037925">
    <property type="entry name" value="FlgE/F/G-like"/>
</dbReference>
<reference evidence="7 8" key="1">
    <citation type="submission" date="2016-09" db="EMBL/GenBank/DDBJ databases">
        <title>Chromobacterium muskegensis sp. nov., an insecticidal bacterium isolated from Sphagnum bogs.</title>
        <authorList>
            <person name="Sparks M.E."/>
            <person name="Blackburn M.B."/>
            <person name="Gundersen-Rindal D.E."/>
            <person name="Mitchell A."/>
            <person name="Farrar R."/>
            <person name="Kuhar D."/>
        </authorList>
    </citation>
    <scope>NUCLEOTIDE SEQUENCE [LARGE SCALE GENOMIC DNA]</scope>
    <source>
        <strain evidence="7 8">37-2</strain>
    </source>
</reference>
<comment type="subcellular location">
    <subcellularLocation>
        <location evidence="1 4">Bacterial flagellum basal body</location>
    </subcellularLocation>
</comment>
<evidence type="ECO:0000256" key="1">
    <source>
        <dbReference type="ARBA" id="ARBA00004117"/>
    </source>
</evidence>
<dbReference type="InterPro" id="IPR010930">
    <property type="entry name" value="Flg_bb/hook_C_dom"/>
</dbReference>
<dbReference type="InterPro" id="IPR001444">
    <property type="entry name" value="Flag_bb_rod_N"/>
</dbReference>
<evidence type="ECO:0000256" key="4">
    <source>
        <dbReference type="RuleBase" id="RU362116"/>
    </source>
</evidence>
<name>A0A1S1WXU1_9NEIS</name>
<evidence type="ECO:0000259" key="5">
    <source>
        <dbReference type="Pfam" id="PF00460"/>
    </source>
</evidence>
<dbReference type="NCBIfam" id="TIGR03506">
    <property type="entry name" value="FlgEFG_subfam"/>
    <property type="match status" value="1"/>
</dbReference>
<dbReference type="InterPro" id="IPR020013">
    <property type="entry name" value="Flagellar_FlgE/F/G"/>
</dbReference>
<dbReference type="GO" id="GO:0071978">
    <property type="term" value="P:bacterial-type flagellum-dependent swarming motility"/>
    <property type="evidence" value="ECO:0007669"/>
    <property type="project" value="TreeGrafter"/>
</dbReference>
<accession>A0A1S1WXU1</accession>
<evidence type="ECO:0000259" key="6">
    <source>
        <dbReference type="Pfam" id="PF06429"/>
    </source>
</evidence>
<evidence type="ECO:0000256" key="2">
    <source>
        <dbReference type="ARBA" id="ARBA00009677"/>
    </source>
</evidence>
<dbReference type="Proteomes" id="UP000180088">
    <property type="component" value="Unassembled WGS sequence"/>
</dbReference>
<protein>
    <submittedName>
        <fullName evidence="7">Uncharacterized protein</fullName>
    </submittedName>
</protein>
<evidence type="ECO:0000256" key="3">
    <source>
        <dbReference type="ARBA" id="ARBA00023143"/>
    </source>
</evidence>
<sequence length="225" mass="23938">MSELLGVMAASMQADMSRVNTVAHNIANSNTAGFKRMFTLGDGQAGSLVDQRQGALSRTGSDLDLAIEGNGFFTVADNGGSYVSRGGAMRLDSRGRLVLAQSGLPLSGDGGEIFLRPGVFRVDDGGQVFQGDDRVAQIKLTYPAKDARLEAAGNGLYRLQGALADPKDAGGAGRVRQGYLEMSNVNSTREMVELMEATRHFESVQKAVQGMDAVWDKALRTLGEF</sequence>
<feature type="domain" description="Flagellar basal body rod protein N-terminal" evidence="5">
    <location>
        <begin position="12"/>
        <end position="35"/>
    </location>
</feature>
<dbReference type="OrthoDB" id="9804559at2"/>
<dbReference type="Pfam" id="PF06429">
    <property type="entry name" value="Flg_bbr_C"/>
    <property type="match status" value="1"/>
</dbReference>
<proteinExistence type="inferred from homology"/>
<dbReference type="Pfam" id="PF00460">
    <property type="entry name" value="Flg_bb_rod"/>
    <property type="match status" value="1"/>
</dbReference>